<keyword evidence="1" id="KW-0472">Membrane</keyword>
<keyword evidence="1" id="KW-1133">Transmembrane helix</keyword>
<dbReference type="eggNOG" id="COG3295">
    <property type="taxonomic scope" value="Bacteria"/>
</dbReference>
<dbReference type="EMBL" id="CP001848">
    <property type="protein sequence ID" value="ADB18134.1"/>
    <property type="molecule type" value="Genomic_DNA"/>
</dbReference>
<protein>
    <submittedName>
        <fullName evidence="2">PepSY-associated TM helix domain protein</fullName>
    </submittedName>
</protein>
<dbReference type="AlphaFoldDB" id="D2QYH5"/>
<dbReference type="HOGENOM" id="CLU_114004_0_0_0"/>
<organism evidence="2 3">
    <name type="scientific">Pirellula staleyi (strain ATCC 27377 / DSM 6068 / ICPB 4128)</name>
    <name type="common">Pirella staleyi</name>
    <dbReference type="NCBI Taxonomy" id="530564"/>
    <lineage>
        <taxon>Bacteria</taxon>
        <taxon>Pseudomonadati</taxon>
        <taxon>Planctomycetota</taxon>
        <taxon>Planctomycetia</taxon>
        <taxon>Pirellulales</taxon>
        <taxon>Pirellulaceae</taxon>
        <taxon>Pirellula</taxon>
    </lineage>
</organism>
<keyword evidence="1" id="KW-0812">Transmembrane</keyword>
<feature type="transmembrane region" description="Helical" evidence="1">
    <location>
        <begin position="173"/>
        <end position="198"/>
    </location>
</feature>
<name>D2QYH5_PIRSD</name>
<proteinExistence type="predicted"/>
<dbReference type="PANTHER" id="PTHR40115:SF1">
    <property type="entry name" value="INNER MEMBRANE PROTEIN WITH PEPSY TM HELIX"/>
    <property type="match status" value="1"/>
</dbReference>
<evidence type="ECO:0000256" key="1">
    <source>
        <dbReference type="SAM" id="Phobius"/>
    </source>
</evidence>
<dbReference type="Pfam" id="PF16357">
    <property type="entry name" value="PepSY_TM_like_2"/>
    <property type="match status" value="1"/>
</dbReference>
<dbReference type="OrthoDB" id="27171at2"/>
<feature type="transmembrane region" description="Helical" evidence="1">
    <location>
        <begin position="31"/>
        <end position="53"/>
    </location>
</feature>
<dbReference type="InterPro" id="IPR032307">
    <property type="entry name" value="PepSY_TM-like_2"/>
</dbReference>
<dbReference type="STRING" id="530564.Psta_3472"/>
<accession>D2QYH5</accession>
<evidence type="ECO:0000313" key="2">
    <source>
        <dbReference type="EMBL" id="ADB18134.1"/>
    </source>
</evidence>
<feature type="transmembrane region" description="Helical" evidence="1">
    <location>
        <begin position="205"/>
        <end position="224"/>
    </location>
</feature>
<dbReference type="PANTHER" id="PTHR40115">
    <property type="entry name" value="INNER MEMBRANE PROTEIN WITH PEPSY TM HELIX"/>
    <property type="match status" value="1"/>
</dbReference>
<dbReference type="Proteomes" id="UP000001887">
    <property type="component" value="Chromosome"/>
</dbReference>
<evidence type="ECO:0000313" key="3">
    <source>
        <dbReference type="Proteomes" id="UP000001887"/>
    </source>
</evidence>
<dbReference type="KEGG" id="psl:Psta_3472"/>
<gene>
    <name evidence="2" type="ordered locus">Psta_3472</name>
</gene>
<sequence length="225" mass="24724">MNHPPKVPPPQLQVKRGQPLSSRFAAVVRWLHIYVSLLAFTSLVFFGITGITLNHPTWFGVEAQTVTEHEGELPQDWLPPVAAARGDEPADAEAGVDKLAIAEHLRATHSLRGAVSEFRVDEYECLVLFKGPGYSADVVAQRDSRKYRATVTQMGIVAIMNDLHKGRDTGASWSVVIDVVSILTVFLSITGLILIFYLKRKRFSGIVTTVVGTVLLVAIALWLIP</sequence>
<keyword evidence="3" id="KW-1185">Reference proteome</keyword>
<reference evidence="2 3" key="1">
    <citation type="journal article" date="2009" name="Stand. Genomic Sci.">
        <title>Complete genome sequence of Pirellula staleyi type strain (ATCC 27377).</title>
        <authorList>
            <person name="Clum A."/>
            <person name="Tindall B.J."/>
            <person name="Sikorski J."/>
            <person name="Ivanova N."/>
            <person name="Mavrommatis K."/>
            <person name="Lucas S."/>
            <person name="Glavina del Rio T."/>
            <person name="Nolan M."/>
            <person name="Chen F."/>
            <person name="Tice H."/>
            <person name="Pitluck S."/>
            <person name="Cheng J.F."/>
            <person name="Chertkov O."/>
            <person name="Brettin T."/>
            <person name="Han C."/>
            <person name="Detter J.C."/>
            <person name="Kuske C."/>
            <person name="Bruce D."/>
            <person name="Goodwin L."/>
            <person name="Ovchinikova G."/>
            <person name="Pati A."/>
            <person name="Mikhailova N."/>
            <person name="Chen A."/>
            <person name="Palaniappan K."/>
            <person name="Land M."/>
            <person name="Hauser L."/>
            <person name="Chang Y.J."/>
            <person name="Jeffries C.D."/>
            <person name="Chain P."/>
            <person name="Rohde M."/>
            <person name="Goker M."/>
            <person name="Bristow J."/>
            <person name="Eisen J.A."/>
            <person name="Markowitz V."/>
            <person name="Hugenholtz P."/>
            <person name="Kyrpides N.C."/>
            <person name="Klenk H.P."/>
            <person name="Lapidus A."/>
        </authorList>
    </citation>
    <scope>NUCLEOTIDE SEQUENCE [LARGE SCALE GENOMIC DNA]</scope>
    <source>
        <strain evidence="3">ATCC 27377 / DSM 6068 / ICPB 4128</strain>
    </source>
</reference>